<dbReference type="InterPro" id="IPR001753">
    <property type="entry name" value="Enoyl-CoA_hydra/iso"/>
</dbReference>
<keyword evidence="2" id="KW-0456">Lyase</keyword>
<protein>
    <recommendedName>
        <fullName evidence="5">Hydratase</fullName>
    </recommendedName>
</protein>
<evidence type="ECO:0000313" key="4">
    <source>
        <dbReference type="Proteomes" id="UP000321079"/>
    </source>
</evidence>
<evidence type="ECO:0000256" key="2">
    <source>
        <dbReference type="ARBA" id="ARBA00023239"/>
    </source>
</evidence>
<dbReference type="Proteomes" id="UP000321079">
    <property type="component" value="Unassembled WGS sequence"/>
</dbReference>
<dbReference type="SUPFAM" id="SSF52096">
    <property type="entry name" value="ClpP/crotonase"/>
    <property type="match status" value="1"/>
</dbReference>
<keyword evidence="1" id="KW-0443">Lipid metabolism</keyword>
<evidence type="ECO:0000256" key="1">
    <source>
        <dbReference type="ARBA" id="ARBA00023098"/>
    </source>
</evidence>
<dbReference type="Pfam" id="PF00378">
    <property type="entry name" value="ECH_1"/>
    <property type="match status" value="1"/>
</dbReference>
<organism evidence="3 4">
    <name type="scientific">Gluconobacter kanchanaburiensis NBRC 103587</name>
    <dbReference type="NCBI Taxonomy" id="1307948"/>
    <lineage>
        <taxon>Bacteria</taxon>
        <taxon>Pseudomonadati</taxon>
        <taxon>Pseudomonadota</taxon>
        <taxon>Alphaproteobacteria</taxon>
        <taxon>Acetobacterales</taxon>
        <taxon>Acetobacteraceae</taxon>
        <taxon>Gluconobacter</taxon>
    </lineage>
</organism>
<dbReference type="RefSeq" id="WP_208653418.1">
    <property type="nucleotide sequence ID" value="NZ_BJVA01000020.1"/>
</dbReference>
<dbReference type="GO" id="GO:0006635">
    <property type="term" value="P:fatty acid beta-oxidation"/>
    <property type="evidence" value="ECO:0007669"/>
    <property type="project" value="TreeGrafter"/>
</dbReference>
<reference evidence="3 4" key="1">
    <citation type="submission" date="2019-07" db="EMBL/GenBank/DDBJ databases">
        <title>Whole genome shotgun sequence of Gluconobacter kanchanaburiensis NBRC 103587.</title>
        <authorList>
            <person name="Hosoyama A."/>
            <person name="Uohara A."/>
            <person name="Ohji S."/>
            <person name="Ichikawa N."/>
        </authorList>
    </citation>
    <scope>NUCLEOTIDE SEQUENCE [LARGE SCALE GENOMIC DNA]</scope>
    <source>
        <strain evidence="3 4">NBRC 103587</strain>
    </source>
</reference>
<gene>
    <name evidence="3" type="ORF">GKA01_24730</name>
</gene>
<accession>A0A511BA38</accession>
<dbReference type="InterPro" id="IPR029045">
    <property type="entry name" value="ClpP/crotonase-like_dom_sf"/>
</dbReference>
<dbReference type="AlphaFoldDB" id="A0A511BA38"/>
<name>A0A511BA38_9PROT</name>
<evidence type="ECO:0000313" key="3">
    <source>
        <dbReference type="EMBL" id="GEK97276.1"/>
    </source>
</evidence>
<proteinExistence type="predicted"/>
<evidence type="ECO:0008006" key="5">
    <source>
        <dbReference type="Google" id="ProtNLM"/>
    </source>
</evidence>
<dbReference type="PANTHER" id="PTHR11941">
    <property type="entry name" value="ENOYL-COA HYDRATASE-RELATED"/>
    <property type="match status" value="1"/>
</dbReference>
<dbReference type="Gene3D" id="3.90.226.10">
    <property type="entry name" value="2-enoyl-CoA Hydratase, Chain A, domain 1"/>
    <property type="match status" value="1"/>
</dbReference>
<keyword evidence="4" id="KW-1185">Reference proteome</keyword>
<dbReference type="PANTHER" id="PTHR11941:SF169">
    <property type="entry name" value="(7AS)-7A-METHYL-1,5-DIOXO-2,3,5,6,7,7A-HEXAHYDRO-1H-INDENE-CARBOXYL-COA HYDROLASE"/>
    <property type="match status" value="1"/>
</dbReference>
<dbReference type="GO" id="GO:0016829">
    <property type="term" value="F:lyase activity"/>
    <property type="evidence" value="ECO:0007669"/>
    <property type="project" value="UniProtKB-KW"/>
</dbReference>
<comment type="caution">
    <text evidence="3">The sequence shown here is derived from an EMBL/GenBank/DDBJ whole genome shotgun (WGS) entry which is preliminary data.</text>
</comment>
<sequence>MSDQGYTMISSDISENVLTLTLDRPERLNALDSAGKAALGRAWHDALRNPSVRAVVLQGAGERAFCAGSDLKEIGATGQVARTDVLASCLPGVAEDFTKPVVAALHGHVIGLGISIAMYCDFRIAAPTARFRFPEVEHDMLSGFSAIELPSLIGEAAALDIMLTGRSFDAFEAQRLGLVSVVEEDPREAARSLALRLAALPVSAMGWSKRLLLAERRTRIDRHLALVDQARREVGEHER</sequence>
<dbReference type="CDD" id="cd06558">
    <property type="entry name" value="crotonase-like"/>
    <property type="match status" value="1"/>
</dbReference>
<dbReference type="EMBL" id="BJVA01000020">
    <property type="protein sequence ID" value="GEK97276.1"/>
    <property type="molecule type" value="Genomic_DNA"/>
</dbReference>